<evidence type="ECO:0000256" key="4">
    <source>
        <dbReference type="ARBA" id="ARBA00022692"/>
    </source>
</evidence>
<organism evidence="11 12">
    <name type="scientific">SAR86 cluster bacterium</name>
    <dbReference type="NCBI Taxonomy" id="2030880"/>
    <lineage>
        <taxon>Bacteria</taxon>
        <taxon>Pseudomonadati</taxon>
        <taxon>Pseudomonadota</taxon>
        <taxon>Gammaproteobacteria</taxon>
        <taxon>SAR86 cluster</taxon>
    </lineage>
</organism>
<dbReference type="Pfam" id="PF02416">
    <property type="entry name" value="TatA_B_E"/>
    <property type="match status" value="1"/>
</dbReference>
<comment type="subcellular location">
    <subcellularLocation>
        <location evidence="9">Cell membrane</location>
        <topology evidence="9">Single-pass membrane protein</topology>
    </subcellularLocation>
    <subcellularLocation>
        <location evidence="1">Membrane</location>
        <topology evidence="1">Single-pass membrane protein</topology>
    </subcellularLocation>
</comment>
<evidence type="ECO:0000256" key="9">
    <source>
        <dbReference type="HAMAP-Rule" id="MF_00237"/>
    </source>
</evidence>
<comment type="subunit">
    <text evidence="9">The Tat system comprises two distinct complexes: a TatABC complex, containing multiple copies of TatA, TatB and TatC subunits, and a separate TatA complex, containing only TatA subunits. Substrates initially bind to the TatABC complex, which probably triggers association of the separate TatA complex to form the active translocon.</text>
</comment>
<dbReference type="PRINTS" id="PR01506">
    <property type="entry name" value="TATBPROTEIN"/>
</dbReference>
<keyword evidence="8 9" id="KW-0472">Membrane</keyword>
<keyword evidence="5 9" id="KW-0653">Protein transport</keyword>
<gene>
    <name evidence="9 11" type="primary">tatB</name>
    <name evidence="11" type="ORF">COB20_02020</name>
</gene>
<dbReference type="NCBIfam" id="TIGR01410">
    <property type="entry name" value="tatB"/>
    <property type="match status" value="1"/>
</dbReference>
<dbReference type="GO" id="GO:0033281">
    <property type="term" value="C:TAT protein transport complex"/>
    <property type="evidence" value="ECO:0007669"/>
    <property type="project" value="UniProtKB-UniRule"/>
</dbReference>
<dbReference type="HAMAP" id="MF_00237">
    <property type="entry name" value="TatB"/>
    <property type="match status" value="1"/>
</dbReference>
<dbReference type="EMBL" id="NVUL01000006">
    <property type="protein sequence ID" value="PCI81161.1"/>
    <property type="molecule type" value="Genomic_DNA"/>
</dbReference>
<dbReference type="Proteomes" id="UP000218767">
    <property type="component" value="Unassembled WGS sequence"/>
</dbReference>
<evidence type="ECO:0000256" key="6">
    <source>
        <dbReference type="ARBA" id="ARBA00022989"/>
    </source>
</evidence>
<comment type="similarity">
    <text evidence="9">Belongs to the TatB family.</text>
</comment>
<comment type="caution">
    <text evidence="11">The sequence shown here is derived from an EMBL/GenBank/DDBJ whole genome shotgun (WGS) entry which is preliminary data.</text>
</comment>
<evidence type="ECO:0000313" key="11">
    <source>
        <dbReference type="EMBL" id="PCI81161.1"/>
    </source>
</evidence>
<evidence type="ECO:0000256" key="7">
    <source>
        <dbReference type="ARBA" id="ARBA00023010"/>
    </source>
</evidence>
<feature type="compositionally biased region" description="Polar residues" evidence="10">
    <location>
        <begin position="89"/>
        <end position="109"/>
    </location>
</feature>
<evidence type="ECO:0000256" key="2">
    <source>
        <dbReference type="ARBA" id="ARBA00022448"/>
    </source>
</evidence>
<evidence type="ECO:0000256" key="8">
    <source>
        <dbReference type="ARBA" id="ARBA00023136"/>
    </source>
</evidence>
<protein>
    <recommendedName>
        <fullName evidence="9">Sec-independent protein translocase protein TatB</fullName>
    </recommendedName>
</protein>
<reference evidence="12" key="1">
    <citation type="submission" date="2017-08" db="EMBL/GenBank/DDBJ databases">
        <title>A dynamic microbial community with high functional redundancy inhabits the cold, oxic subseafloor aquifer.</title>
        <authorList>
            <person name="Tully B.J."/>
            <person name="Wheat C.G."/>
            <person name="Glazer B.T."/>
            <person name="Huber J.A."/>
        </authorList>
    </citation>
    <scope>NUCLEOTIDE SEQUENCE [LARGE SCALE GENOMIC DNA]</scope>
</reference>
<feature type="region of interest" description="Disordered" evidence="10">
    <location>
        <begin position="80"/>
        <end position="178"/>
    </location>
</feature>
<evidence type="ECO:0000256" key="3">
    <source>
        <dbReference type="ARBA" id="ARBA00022475"/>
    </source>
</evidence>
<dbReference type="Gene3D" id="1.20.5.3310">
    <property type="match status" value="1"/>
</dbReference>
<proteinExistence type="inferred from homology"/>
<dbReference type="GO" id="GO:0008320">
    <property type="term" value="F:protein transmembrane transporter activity"/>
    <property type="evidence" value="ECO:0007669"/>
    <property type="project" value="UniProtKB-UniRule"/>
</dbReference>
<name>A0A2A4XFU7_9GAMM</name>
<dbReference type="PANTHER" id="PTHR33162">
    <property type="entry name" value="SEC-INDEPENDENT PROTEIN TRANSLOCASE PROTEIN TATA, CHLOROPLASTIC"/>
    <property type="match status" value="1"/>
</dbReference>
<sequence length="178" mass="19501">MFNIGSFEVLLIFIIALLVLGPERLPGAVRTTGLWIGRFRRSFYKVKNEIERELNADEIRRQLHNETVMAEIEDAKSSIEGMAKDTEKSVNNIVNSANFDPGASQATTDTAKKNSEEESAAVGSLSKNDKSLSGELKEMSNQVEEVTKQIYSGGKNPKLADSDDSTDSTGIKKKNGNS</sequence>
<evidence type="ECO:0000256" key="10">
    <source>
        <dbReference type="SAM" id="MobiDB-lite"/>
    </source>
</evidence>
<dbReference type="InterPro" id="IPR018448">
    <property type="entry name" value="TatB"/>
</dbReference>
<dbReference type="PANTHER" id="PTHR33162:SF1">
    <property type="entry name" value="SEC-INDEPENDENT PROTEIN TRANSLOCASE PROTEIN TATA, CHLOROPLASTIC"/>
    <property type="match status" value="1"/>
</dbReference>
<dbReference type="GO" id="GO:0043953">
    <property type="term" value="P:protein transport by the Tat complex"/>
    <property type="evidence" value="ECO:0007669"/>
    <property type="project" value="UniProtKB-UniRule"/>
</dbReference>
<evidence type="ECO:0000256" key="1">
    <source>
        <dbReference type="ARBA" id="ARBA00004167"/>
    </source>
</evidence>
<comment type="function">
    <text evidence="9">Part of the twin-arginine translocation (Tat) system that transports large folded proteins containing a characteristic twin-arginine motif in their signal peptide across membranes. Together with TatC, TatB is part of a receptor directly interacting with Tat signal peptides. TatB may form an oligomeric binding site that transiently accommodates folded Tat precursor proteins before their translocation.</text>
</comment>
<keyword evidence="7 9" id="KW-0811">Translocation</keyword>
<evidence type="ECO:0000256" key="5">
    <source>
        <dbReference type="ARBA" id="ARBA00022927"/>
    </source>
</evidence>
<dbReference type="InterPro" id="IPR003369">
    <property type="entry name" value="TatA/B/E"/>
</dbReference>
<keyword evidence="2 9" id="KW-0813">Transport</keyword>
<accession>A0A2A4XFU7</accession>
<evidence type="ECO:0000313" key="12">
    <source>
        <dbReference type="Proteomes" id="UP000218767"/>
    </source>
</evidence>
<dbReference type="AlphaFoldDB" id="A0A2A4XFU7"/>
<keyword evidence="3 9" id="KW-1003">Cell membrane</keyword>
<keyword evidence="6 9" id="KW-1133">Transmembrane helix</keyword>
<feature type="compositionally biased region" description="Basic and acidic residues" evidence="10">
    <location>
        <begin position="127"/>
        <end position="138"/>
    </location>
</feature>
<keyword evidence="4 9" id="KW-0812">Transmembrane</keyword>